<dbReference type="Pfam" id="PF25601">
    <property type="entry name" value="AAA_lid_14"/>
    <property type="match status" value="1"/>
</dbReference>
<dbReference type="InterPro" id="IPR025943">
    <property type="entry name" value="Sigma_54_int_dom_ATP-bd_2"/>
</dbReference>
<feature type="domain" description="Sigma-54 factor interaction" evidence="6">
    <location>
        <begin position="16"/>
        <end position="245"/>
    </location>
</feature>
<dbReference type="FunFam" id="3.40.50.300:FF:000006">
    <property type="entry name" value="DNA-binding transcriptional regulator NtrC"/>
    <property type="match status" value="1"/>
</dbReference>
<evidence type="ECO:0000313" key="7">
    <source>
        <dbReference type="EMBL" id="HIT39131.1"/>
    </source>
</evidence>
<dbReference type="PROSITE" id="PS50045">
    <property type="entry name" value="SIGMA54_INTERACT_4"/>
    <property type="match status" value="1"/>
</dbReference>
<dbReference type="AlphaFoldDB" id="A0A9D1KDE4"/>
<keyword evidence="4" id="KW-0238">DNA-binding</keyword>
<dbReference type="InterPro" id="IPR003593">
    <property type="entry name" value="AAA+_ATPase"/>
</dbReference>
<evidence type="ECO:0000313" key="8">
    <source>
        <dbReference type="Proteomes" id="UP000886722"/>
    </source>
</evidence>
<proteinExistence type="predicted"/>
<keyword evidence="5" id="KW-0804">Transcription</keyword>
<dbReference type="EMBL" id="DVKT01000029">
    <property type="protein sequence ID" value="HIT39131.1"/>
    <property type="molecule type" value="Genomic_DNA"/>
</dbReference>
<name>A0A9D1KDE4_9BACT</name>
<dbReference type="GO" id="GO:0005524">
    <property type="term" value="F:ATP binding"/>
    <property type="evidence" value="ECO:0007669"/>
    <property type="project" value="UniProtKB-KW"/>
</dbReference>
<evidence type="ECO:0000256" key="2">
    <source>
        <dbReference type="ARBA" id="ARBA00022840"/>
    </source>
</evidence>
<evidence type="ECO:0000256" key="4">
    <source>
        <dbReference type="ARBA" id="ARBA00023125"/>
    </source>
</evidence>
<dbReference type="InterPro" id="IPR025944">
    <property type="entry name" value="Sigma_54_int_dom_CS"/>
</dbReference>
<protein>
    <submittedName>
        <fullName evidence="7">Sigma-54-dependent Fis family transcriptional regulator</fullName>
    </submittedName>
</protein>
<comment type="caution">
    <text evidence="7">The sequence shown here is derived from an EMBL/GenBank/DDBJ whole genome shotgun (WGS) entry which is preliminary data.</text>
</comment>
<dbReference type="CDD" id="cd00009">
    <property type="entry name" value="AAA"/>
    <property type="match status" value="1"/>
</dbReference>
<dbReference type="PANTHER" id="PTHR32071:SF121">
    <property type="entry name" value="SIGMA L-DEPENDENT TRANSCRIPTIONAL REGULATOR YQIR-RELATED"/>
    <property type="match status" value="1"/>
</dbReference>
<evidence type="ECO:0000256" key="5">
    <source>
        <dbReference type="ARBA" id="ARBA00023163"/>
    </source>
</evidence>
<dbReference type="InterPro" id="IPR027417">
    <property type="entry name" value="P-loop_NTPase"/>
</dbReference>
<keyword evidence="2" id="KW-0067">ATP-binding</keyword>
<evidence type="ECO:0000256" key="3">
    <source>
        <dbReference type="ARBA" id="ARBA00023015"/>
    </source>
</evidence>
<dbReference type="PROSITE" id="PS00675">
    <property type="entry name" value="SIGMA54_INTERACT_1"/>
    <property type="match status" value="1"/>
</dbReference>
<dbReference type="GO" id="GO:0006355">
    <property type="term" value="P:regulation of DNA-templated transcription"/>
    <property type="evidence" value="ECO:0007669"/>
    <property type="project" value="InterPro"/>
</dbReference>
<reference evidence="7" key="2">
    <citation type="journal article" date="2021" name="PeerJ">
        <title>Extensive microbial diversity within the chicken gut microbiome revealed by metagenomics and culture.</title>
        <authorList>
            <person name="Gilroy R."/>
            <person name="Ravi A."/>
            <person name="Getino M."/>
            <person name="Pursley I."/>
            <person name="Horton D.L."/>
            <person name="Alikhan N.F."/>
            <person name="Baker D."/>
            <person name="Gharbi K."/>
            <person name="Hall N."/>
            <person name="Watson M."/>
            <person name="Adriaenssens E.M."/>
            <person name="Foster-Nyarko E."/>
            <person name="Jarju S."/>
            <person name="Secka A."/>
            <person name="Antonio M."/>
            <person name="Oren A."/>
            <person name="Chaudhuri R.R."/>
            <person name="La Ragione R."/>
            <person name="Hildebrand F."/>
            <person name="Pallen M.J."/>
        </authorList>
    </citation>
    <scope>NUCLEOTIDE SEQUENCE</scope>
    <source>
        <strain evidence="7">21143</strain>
    </source>
</reference>
<dbReference type="InterPro" id="IPR025662">
    <property type="entry name" value="Sigma_54_int_dom_ATP-bd_1"/>
</dbReference>
<dbReference type="Gene3D" id="1.10.8.60">
    <property type="match status" value="1"/>
</dbReference>
<evidence type="ECO:0000259" key="6">
    <source>
        <dbReference type="PROSITE" id="PS50045"/>
    </source>
</evidence>
<gene>
    <name evidence="7" type="ORF">IAD06_03720</name>
</gene>
<accession>A0A9D1KDE4</accession>
<keyword evidence="3" id="KW-0805">Transcription regulation</keyword>
<sequence>MVATAEIQQVKQRFGIIGNSTGLLRAVSRALQIAPTDLSVLITGESGTGKENFPQIIHANSARKHGRYIAVNCGAIPEGTVDSELFGHEKGSFTGALSDRKGYFEEADGGTIFLDEVGELPMTTQARLLRVLENGEFIKVGSSKVQKTNVRIIAATNVNMMEAIAEGRFREDLFYRLSTVPIELPPLRDRMDDILLLFRKFAADFAEKYHMPPIQLTEEAQKIMLSYRWPGNIRQLKNVTEQISIFETSREINAETLHSYLPAHDIERLPILNHSSNSKSIPLGNEREL</sequence>
<dbReference type="PROSITE" id="PS00676">
    <property type="entry name" value="SIGMA54_INTERACT_2"/>
    <property type="match status" value="1"/>
</dbReference>
<organism evidence="7 8">
    <name type="scientific">Candidatus Caccoplasma intestinavium</name>
    <dbReference type="NCBI Taxonomy" id="2840716"/>
    <lineage>
        <taxon>Bacteria</taxon>
        <taxon>Pseudomonadati</taxon>
        <taxon>Bacteroidota</taxon>
        <taxon>Bacteroidia</taxon>
        <taxon>Bacteroidales</taxon>
        <taxon>Bacteroidaceae</taxon>
        <taxon>Bacteroidaceae incertae sedis</taxon>
        <taxon>Candidatus Caccoplasma</taxon>
    </lineage>
</organism>
<dbReference type="InterPro" id="IPR058031">
    <property type="entry name" value="AAA_lid_NorR"/>
</dbReference>
<feature type="non-terminal residue" evidence="7">
    <location>
        <position position="289"/>
    </location>
</feature>
<dbReference type="Pfam" id="PF00158">
    <property type="entry name" value="Sigma54_activat"/>
    <property type="match status" value="1"/>
</dbReference>
<dbReference type="Proteomes" id="UP000886722">
    <property type="component" value="Unassembled WGS sequence"/>
</dbReference>
<dbReference type="SUPFAM" id="SSF52540">
    <property type="entry name" value="P-loop containing nucleoside triphosphate hydrolases"/>
    <property type="match status" value="1"/>
</dbReference>
<evidence type="ECO:0000256" key="1">
    <source>
        <dbReference type="ARBA" id="ARBA00022741"/>
    </source>
</evidence>
<dbReference type="GO" id="GO:0003677">
    <property type="term" value="F:DNA binding"/>
    <property type="evidence" value="ECO:0007669"/>
    <property type="project" value="UniProtKB-KW"/>
</dbReference>
<dbReference type="PANTHER" id="PTHR32071">
    <property type="entry name" value="TRANSCRIPTIONAL REGULATORY PROTEIN"/>
    <property type="match status" value="1"/>
</dbReference>
<reference evidence="7" key="1">
    <citation type="submission" date="2020-10" db="EMBL/GenBank/DDBJ databases">
        <authorList>
            <person name="Gilroy R."/>
        </authorList>
    </citation>
    <scope>NUCLEOTIDE SEQUENCE</scope>
    <source>
        <strain evidence="7">21143</strain>
    </source>
</reference>
<keyword evidence="1" id="KW-0547">Nucleotide-binding</keyword>
<dbReference type="SMART" id="SM00382">
    <property type="entry name" value="AAA"/>
    <property type="match status" value="1"/>
</dbReference>
<dbReference type="PROSITE" id="PS00688">
    <property type="entry name" value="SIGMA54_INTERACT_3"/>
    <property type="match status" value="1"/>
</dbReference>
<dbReference type="Gene3D" id="3.40.50.300">
    <property type="entry name" value="P-loop containing nucleotide triphosphate hydrolases"/>
    <property type="match status" value="1"/>
</dbReference>
<dbReference type="InterPro" id="IPR002078">
    <property type="entry name" value="Sigma_54_int"/>
</dbReference>